<dbReference type="EMBL" id="MU394317">
    <property type="protein sequence ID" value="KAI6086250.1"/>
    <property type="molecule type" value="Genomic_DNA"/>
</dbReference>
<accession>A0ACC0D0K3</accession>
<reference evidence="1 2" key="1">
    <citation type="journal article" date="2022" name="New Phytol.">
        <title>Ecological generalism drives hyperdiversity of secondary metabolite gene clusters in xylarialean endophytes.</title>
        <authorList>
            <person name="Franco M.E.E."/>
            <person name="Wisecaver J.H."/>
            <person name="Arnold A.E."/>
            <person name="Ju Y.M."/>
            <person name="Slot J.C."/>
            <person name="Ahrendt S."/>
            <person name="Moore L.P."/>
            <person name="Eastman K.E."/>
            <person name="Scott K."/>
            <person name="Konkel Z."/>
            <person name="Mondo S.J."/>
            <person name="Kuo A."/>
            <person name="Hayes R.D."/>
            <person name="Haridas S."/>
            <person name="Andreopoulos B."/>
            <person name="Riley R."/>
            <person name="LaButti K."/>
            <person name="Pangilinan J."/>
            <person name="Lipzen A."/>
            <person name="Amirebrahimi M."/>
            <person name="Yan J."/>
            <person name="Adam C."/>
            <person name="Keymanesh K."/>
            <person name="Ng V."/>
            <person name="Louie K."/>
            <person name="Northen T."/>
            <person name="Drula E."/>
            <person name="Henrissat B."/>
            <person name="Hsieh H.M."/>
            <person name="Youens-Clark K."/>
            <person name="Lutzoni F."/>
            <person name="Miadlikowska J."/>
            <person name="Eastwood D.C."/>
            <person name="Hamelin R.C."/>
            <person name="Grigoriev I.V."/>
            <person name="U'Ren J.M."/>
        </authorList>
    </citation>
    <scope>NUCLEOTIDE SEQUENCE [LARGE SCALE GENOMIC DNA]</scope>
    <source>
        <strain evidence="1 2">ER1909</strain>
    </source>
</reference>
<sequence>MDRRFNLPPNFPTPPGFIFTPVTQPEGDVSQGDLPPVTLPQAGLHQSSFAQVNFPQGDSLQFAGNQFPVQGENHYPGMQHSIRRRSPQRTHHFHPYARRDSNQHHVREQNHYAIQEHQFAVQDPTRYLAHNGFPGYQYPYDFQQVPDHVMAQRHALNNPKTESKPRLSKEEVEKLEKIFQENAKPSSSAKAQLADGLGLERARINNWFQNRRAKAKQERKQEEYEAQRAAEKVSSEPTSADEGSSGTSSESASEGVRRHAQPSSACFPNLNSTSETTDASCDGDCADNGSVTSDDEDDSPSSHDHSASFEGDASDDLHSPLAVNLSPEATDFSYAQCHQGYSHMTDDLTTTFIPGQVEQSLNLSSDLPSPNEQSVASEHSNSQYSADGGFSSSTVTPYVQSQPTFATPVSDGNLEGFLSNLSNCSDNDSTPISEEQATTMMHQGMPTPNDSFKSPPPPANIACRRNITRPANLQTASLRSRSYNLPYGPKTALDGSKRVDPSSPGLPMRRIASTAGSMHGRIQKSSSGPRSPMIFNRNPEALLQWHARSPVGHITAAFPGTAPPTPLTPAVVDQSSIVSPTCSDESPFLLGGSLAATTMPESKSDPNLKTPPTTPGLLAPFGNQNYAANSFHTGADFHTDQPVWTPFQTEFPGFNMHHVPSYTEANDGSLPTTPLFPNPTNAAFARAGMMPNMMGTLMGNIGNTQFDWDANESVNSTKSSPNQPRSKQIQFTQNMTPQDYNSHQEK</sequence>
<protein>
    <submittedName>
        <fullName evidence="1">Uncharacterized protein</fullName>
    </submittedName>
</protein>
<dbReference type="Proteomes" id="UP001497680">
    <property type="component" value="Unassembled WGS sequence"/>
</dbReference>
<evidence type="ECO:0000313" key="1">
    <source>
        <dbReference type="EMBL" id="KAI6086250.1"/>
    </source>
</evidence>
<evidence type="ECO:0000313" key="2">
    <source>
        <dbReference type="Proteomes" id="UP001497680"/>
    </source>
</evidence>
<keyword evidence="2" id="KW-1185">Reference proteome</keyword>
<name>A0ACC0D0K3_9PEZI</name>
<comment type="caution">
    <text evidence="1">The sequence shown here is derived from an EMBL/GenBank/DDBJ whole genome shotgun (WGS) entry which is preliminary data.</text>
</comment>
<organism evidence="1 2">
    <name type="scientific">Hypoxylon rubiginosum</name>
    <dbReference type="NCBI Taxonomy" id="110542"/>
    <lineage>
        <taxon>Eukaryota</taxon>
        <taxon>Fungi</taxon>
        <taxon>Dikarya</taxon>
        <taxon>Ascomycota</taxon>
        <taxon>Pezizomycotina</taxon>
        <taxon>Sordariomycetes</taxon>
        <taxon>Xylariomycetidae</taxon>
        <taxon>Xylariales</taxon>
        <taxon>Hypoxylaceae</taxon>
        <taxon>Hypoxylon</taxon>
    </lineage>
</organism>
<proteinExistence type="predicted"/>
<gene>
    <name evidence="1" type="ORF">F4821DRAFT_131209</name>
</gene>